<organism evidence="4 5">
    <name type="scientific">Gracilimonas halophila</name>
    <dbReference type="NCBI Taxonomy" id="1834464"/>
    <lineage>
        <taxon>Bacteria</taxon>
        <taxon>Pseudomonadati</taxon>
        <taxon>Balneolota</taxon>
        <taxon>Balneolia</taxon>
        <taxon>Balneolales</taxon>
        <taxon>Balneolaceae</taxon>
        <taxon>Gracilimonas</taxon>
    </lineage>
</organism>
<proteinExistence type="predicted"/>
<evidence type="ECO:0000256" key="1">
    <source>
        <dbReference type="ARBA" id="ARBA00022603"/>
    </source>
</evidence>
<dbReference type="RefSeq" id="WP_390301076.1">
    <property type="nucleotide sequence ID" value="NZ_JBHULI010000024.1"/>
</dbReference>
<comment type="caution">
    <text evidence="4">The sequence shown here is derived from an EMBL/GenBank/DDBJ whole genome shotgun (WGS) entry which is preliminary data.</text>
</comment>
<dbReference type="Gene3D" id="3.40.50.150">
    <property type="entry name" value="Vaccinia Virus protein VP39"/>
    <property type="match status" value="1"/>
</dbReference>
<dbReference type="InterPro" id="IPR029063">
    <property type="entry name" value="SAM-dependent_MTases_sf"/>
</dbReference>
<keyword evidence="1 4" id="KW-0489">Methyltransferase</keyword>
<dbReference type="NCBIfam" id="TIGR03438">
    <property type="entry name" value="egtD_ergothio"/>
    <property type="match status" value="1"/>
</dbReference>
<protein>
    <submittedName>
        <fullName evidence="4">L-histidine N(Alpha)-methyltransferase</fullName>
        <ecNumber evidence="4">2.1.1.44</ecNumber>
    </submittedName>
</protein>
<reference evidence="5" key="1">
    <citation type="journal article" date="2019" name="Int. J. Syst. Evol. Microbiol.">
        <title>The Global Catalogue of Microorganisms (GCM) 10K type strain sequencing project: providing services to taxonomists for standard genome sequencing and annotation.</title>
        <authorList>
            <consortium name="The Broad Institute Genomics Platform"/>
            <consortium name="The Broad Institute Genome Sequencing Center for Infectious Disease"/>
            <person name="Wu L."/>
            <person name="Ma J."/>
        </authorList>
    </citation>
    <scope>NUCLEOTIDE SEQUENCE [LARGE SCALE GENOMIC DNA]</scope>
    <source>
        <strain evidence="5">KCTC 52042</strain>
    </source>
</reference>
<dbReference type="GO" id="GO:0032259">
    <property type="term" value="P:methylation"/>
    <property type="evidence" value="ECO:0007669"/>
    <property type="project" value="UniProtKB-KW"/>
</dbReference>
<dbReference type="Pfam" id="PF10017">
    <property type="entry name" value="Methyltransf_33"/>
    <property type="match status" value="1"/>
</dbReference>
<evidence type="ECO:0000313" key="5">
    <source>
        <dbReference type="Proteomes" id="UP001597460"/>
    </source>
</evidence>
<dbReference type="Proteomes" id="UP001597460">
    <property type="component" value="Unassembled WGS sequence"/>
</dbReference>
<feature type="domain" description="Histidine-specific methyltransferase SAM-dependent" evidence="3">
    <location>
        <begin position="16"/>
        <end position="312"/>
    </location>
</feature>
<evidence type="ECO:0000313" key="4">
    <source>
        <dbReference type="EMBL" id="MFD2532521.1"/>
    </source>
</evidence>
<evidence type="ECO:0000259" key="3">
    <source>
        <dbReference type="Pfam" id="PF10017"/>
    </source>
</evidence>
<dbReference type="InterPro" id="IPR019257">
    <property type="entry name" value="MeTrfase_dom"/>
</dbReference>
<keyword evidence="5" id="KW-1185">Reference proteome</keyword>
<dbReference type="SUPFAM" id="SSF53335">
    <property type="entry name" value="S-adenosyl-L-methionine-dependent methyltransferases"/>
    <property type="match status" value="1"/>
</dbReference>
<keyword evidence="2 4" id="KW-0808">Transferase</keyword>
<dbReference type="PANTHER" id="PTHR43397">
    <property type="entry name" value="ERGOTHIONEINE BIOSYNTHESIS PROTEIN 1"/>
    <property type="match status" value="1"/>
</dbReference>
<dbReference type="EMBL" id="JBHULI010000024">
    <property type="protein sequence ID" value="MFD2532521.1"/>
    <property type="molecule type" value="Genomic_DNA"/>
</dbReference>
<dbReference type="PIRSF" id="PIRSF018005">
    <property type="entry name" value="UCP018005"/>
    <property type="match status" value="1"/>
</dbReference>
<dbReference type="InterPro" id="IPR035094">
    <property type="entry name" value="EgtD"/>
</dbReference>
<sequence length="313" mass="35972">MSTEYQEVSTSTALLDDVLEGLRHPQKSLPSKYFYDNKGSELFEKICGLDEYYLTRTELNIKENNIRDITAALDKHVQLIELGSGSSLKTRLLLDHLEELHSYVPVDISEEFLQNEARNLQEEYPNLTIEPVAADYTKPFDLPESPDEVKKVFYFPGSTIGNFTRENATDFIRLISNLIDNDGGLLIGFDLIKDEEKLIAAYDDSKGVTAAFNKNILIRINRELNADFDLDQFHHKAIFNEEENRIEMHLESLIDQTVTISGEKIFFEKGETIHTENSHKYSLSSFREMTSSVFSNVQTWMDDEQLFAIQFLS</sequence>
<dbReference type="InterPro" id="IPR017804">
    <property type="entry name" value="MeTrfase_EgtD-like"/>
</dbReference>
<gene>
    <name evidence="4" type="primary">egtD</name>
    <name evidence="4" type="ORF">ACFSVN_08695</name>
</gene>
<evidence type="ECO:0000256" key="2">
    <source>
        <dbReference type="ARBA" id="ARBA00022679"/>
    </source>
</evidence>
<dbReference type="PANTHER" id="PTHR43397:SF1">
    <property type="entry name" value="ERGOTHIONEINE BIOSYNTHESIS PROTEIN 1"/>
    <property type="match status" value="1"/>
</dbReference>
<name>A0ABW5JIE2_9BACT</name>
<dbReference type="InterPro" id="IPR051128">
    <property type="entry name" value="EgtD_Methyltrsf_superfamily"/>
</dbReference>
<dbReference type="GO" id="GO:0052706">
    <property type="term" value="F:L-histidine N(alpha)-methyltransferase activity"/>
    <property type="evidence" value="ECO:0007669"/>
    <property type="project" value="UniProtKB-EC"/>
</dbReference>
<accession>A0ABW5JIE2</accession>
<dbReference type="EC" id="2.1.1.44" evidence="4"/>